<dbReference type="EMBL" id="JAHLQT010034794">
    <property type="protein sequence ID" value="KAG7158528.1"/>
    <property type="molecule type" value="Genomic_DNA"/>
</dbReference>
<reference evidence="2" key="1">
    <citation type="journal article" date="2021" name="Sci. Adv.">
        <title>The American lobster genome reveals insights on longevity, neural, and immune adaptations.</title>
        <authorList>
            <person name="Polinski J.M."/>
            <person name="Zimin A.V."/>
            <person name="Clark K.F."/>
            <person name="Kohn A.B."/>
            <person name="Sadowski N."/>
            <person name="Timp W."/>
            <person name="Ptitsyn A."/>
            <person name="Khanna P."/>
            <person name="Romanova D.Y."/>
            <person name="Williams P."/>
            <person name="Greenwood S.J."/>
            <person name="Moroz L.L."/>
            <person name="Walt D.R."/>
            <person name="Bodnar A.G."/>
        </authorList>
    </citation>
    <scope>NUCLEOTIDE SEQUENCE</scope>
    <source>
        <strain evidence="2">GMGI-L3</strain>
    </source>
</reference>
<keyword evidence="3" id="KW-1185">Reference proteome</keyword>
<gene>
    <name evidence="2" type="ORF">Hamer_G024398</name>
</gene>
<accession>A0A8J5MP09</accession>
<sequence>MAGRTVASLLLLVSVTFAKPEIPLWAEARTQETGIQETQILTIENVQKTEVTTIYHTVKVYPTCTTTVSGVSACAPAHSLLPDLTHLIQPTKTDQLSQPLRTAVKDEESHSLSVVEMVLPSCDCVVNDRRIPRLLRNRLITIWSTTTRTVNTVITTTEPSTTVSITYDGCVPTDALTTTACSNL</sequence>
<protein>
    <submittedName>
        <fullName evidence="2">Uncharacterized protein</fullName>
    </submittedName>
</protein>
<dbReference type="Proteomes" id="UP000747542">
    <property type="component" value="Unassembled WGS sequence"/>
</dbReference>
<comment type="caution">
    <text evidence="2">The sequence shown here is derived from an EMBL/GenBank/DDBJ whole genome shotgun (WGS) entry which is preliminary data.</text>
</comment>
<feature type="signal peptide" evidence="1">
    <location>
        <begin position="1"/>
        <end position="18"/>
    </location>
</feature>
<evidence type="ECO:0000313" key="3">
    <source>
        <dbReference type="Proteomes" id="UP000747542"/>
    </source>
</evidence>
<dbReference type="OrthoDB" id="6373528at2759"/>
<evidence type="ECO:0000313" key="2">
    <source>
        <dbReference type="EMBL" id="KAG7158528.1"/>
    </source>
</evidence>
<keyword evidence="1" id="KW-0732">Signal</keyword>
<feature type="chain" id="PRO_5035165635" evidence="1">
    <location>
        <begin position="19"/>
        <end position="184"/>
    </location>
</feature>
<dbReference type="AlphaFoldDB" id="A0A8J5MP09"/>
<organism evidence="2 3">
    <name type="scientific">Homarus americanus</name>
    <name type="common">American lobster</name>
    <dbReference type="NCBI Taxonomy" id="6706"/>
    <lineage>
        <taxon>Eukaryota</taxon>
        <taxon>Metazoa</taxon>
        <taxon>Ecdysozoa</taxon>
        <taxon>Arthropoda</taxon>
        <taxon>Crustacea</taxon>
        <taxon>Multicrustacea</taxon>
        <taxon>Malacostraca</taxon>
        <taxon>Eumalacostraca</taxon>
        <taxon>Eucarida</taxon>
        <taxon>Decapoda</taxon>
        <taxon>Pleocyemata</taxon>
        <taxon>Astacidea</taxon>
        <taxon>Nephropoidea</taxon>
        <taxon>Nephropidae</taxon>
        <taxon>Homarus</taxon>
    </lineage>
</organism>
<evidence type="ECO:0000256" key="1">
    <source>
        <dbReference type="SAM" id="SignalP"/>
    </source>
</evidence>
<name>A0A8J5MP09_HOMAM</name>
<proteinExistence type="predicted"/>